<evidence type="ECO:0000313" key="5">
    <source>
        <dbReference type="EMBL" id="TQN47925.1"/>
    </source>
</evidence>
<dbReference type="Gene3D" id="3.40.50.1390">
    <property type="entry name" value="Resolvase, N-terminal catalytic domain"/>
    <property type="match status" value="1"/>
</dbReference>
<sequence>MNAASTAKPLRAVIYVRLSSYKGETDSTTSPQRQREACEAYCLAKGWEVVEVVEDLNVSGSDKGLRLDRPGLRRVRELLPAVDVVIFSKLDRLARNVVDFDIFAKIAAKHDVALVSVAESLDLTTPGGRFVAQILAAFGEMEAATIAQRTAEGIAGAVKLGRWRGGATPYGYRTVTHSSGSGRGLEIEPEEAAHVRAAAEVVLSGGSLYRALQVIRERGSVPRRAEAWSISSLRVVLLGPSLLGHMTRKGEVIRGDDGRPVVFWPPILTEEEASRLRAALARKPAGERRRRASRLLSGLLTCASCHGRLRVGSSGSGGTGTGSVIRYVCRGEVDGRKCDSPTSIDARLVEEYVAESFLEDLGDHPVVMRVESSGDLLELADVEAEIRDLGRAITEPGADVGALASRLTLLQERRAALSEAETTVSTIATGETLSEAWAAAEGDVDARRALLAANLAVAVVHKGRRGVKGLDKRRVPLVWQPLALPEAPREGAVLVGATEATA</sequence>
<dbReference type="Proteomes" id="UP000320085">
    <property type="component" value="Unassembled WGS sequence"/>
</dbReference>
<dbReference type="Pfam" id="PF07508">
    <property type="entry name" value="Recombinase"/>
    <property type="match status" value="1"/>
</dbReference>
<dbReference type="PANTHER" id="PTHR30461">
    <property type="entry name" value="DNA-INVERTASE FROM LAMBDOID PROPHAGE"/>
    <property type="match status" value="1"/>
</dbReference>
<evidence type="ECO:0000313" key="6">
    <source>
        <dbReference type="Proteomes" id="UP000320085"/>
    </source>
</evidence>
<dbReference type="OrthoDB" id="4500247at2"/>
<dbReference type="AlphaFoldDB" id="A0A543PV25"/>
<dbReference type="PROSITE" id="PS51737">
    <property type="entry name" value="RECOMBINASE_DNA_BIND"/>
    <property type="match status" value="1"/>
</dbReference>
<dbReference type="Gene3D" id="3.90.1750.20">
    <property type="entry name" value="Putative Large Serine Recombinase, Chain B, Domain 2"/>
    <property type="match status" value="1"/>
</dbReference>
<protein>
    <submittedName>
        <fullName evidence="5">DNA invertase Pin-like site-specific DNA recombinase</fullName>
    </submittedName>
</protein>
<feature type="domain" description="Recombinase" evidence="4">
    <location>
        <begin position="169"/>
        <end position="286"/>
    </location>
</feature>
<feature type="domain" description="Resolvase/invertase-type recombinase catalytic" evidence="3">
    <location>
        <begin position="11"/>
        <end position="161"/>
    </location>
</feature>
<evidence type="ECO:0000259" key="4">
    <source>
        <dbReference type="PROSITE" id="PS51737"/>
    </source>
</evidence>
<evidence type="ECO:0000259" key="3">
    <source>
        <dbReference type="PROSITE" id="PS51736"/>
    </source>
</evidence>
<accession>A0A543PV25</accession>
<name>A0A543PV25_9MICO</name>
<dbReference type="InterPro" id="IPR006119">
    <property type="entry name" value="Resolv_N"/>
</dbReference>
<dbReference type="Pfam" id="PF00239">
    <property type="entry name" value="Resolvase"/>
    <property type="match status" value="1"/>
</dbReference>
<dbReference type="EMBL" id="VFQF01000001">
    <property type="protein sequence ID" value="TQN47925.1"/>
    <property type="molecule type" value="Genomic_DNA"/>
</dbReference>
<dbReference type="InterPro" id="IPR025827">
    <property type="entry name" value="Zn_ribbon_recom_dom"/>
</dbReference>
<reference evidence="5 6" key="1">
    <citation type="submission" date="2019-06" db="EMBL/GenBank/DDBJ databases">
        <title>Sequencing the genomes of 1000 actinobacteria strains.</title>
        <authorList>
            <person name="Klenk H.-P."/>
        </authorList>
    </citation>
    <scope>NUCLEOTIDE SEQUENCE [LARGE SCALE GENOMIC DNA]</scope>
    <source>
        <strain evidence="5 6">DSM 21776</strain>
    </source>
</reference>
<keyword evidence="1" id="KW-0238">DNA-binding</keyword>
<dbReference type="GO" id="GO:0003677">
    <property type="term" value="F:DNA binding"/>
    <property type="evidence" value="ECO:0007669"/>
    <property type="project" value="UniProtKB-KW"/>
</dbReference>
<dbReference type="SUPFAM" id="SSF53041">
    <property type="entry name" value="Resolvase-like"/>
    <property type="match status" value="1"/>
</dbReference>
<dbReference type="CDD" id="cd00338">
    <property type="entry name" value="Ser_Recombinase"/>
    <property type="match status" value="1"/>
</dbReference>
<dbReference type="PANTHER" id="PTHR30461:SF2">
    <property type="entry name" value="SERINE RECOMBINASE PINE-RELATED"/>
    <property type="match status" value="1"/>
</dbReference>
<dbReference type="InterPro" id="IPR036162">
    <property type="entry name" value="Resolvase-like_N_sf"/>
</dbReference>
<dbReference type="SMART" id="SM00857">
    <property type="entry name" value="Resolvase"/>
    <property type="match status" value="1"/>
</dbReference>
<gene>
    <name evidence="5" type="ORF">FHX52_1044</name>
</gene>
<dbReference type="GO" id="GO:0000150">
    <property type="term" value="F:DNA strand exchange activity"/>
    <property type="evidence" value="ECO:0007669"/>
    <property type="project" value="InterPro"/>
</dbReference>
<dbReference type="InterPro" id="IPR038109">
    <property type="entry name" value="DNA_bind_recomb_sf"/>
</dbReference>
<dbReference type="RefSeq" id="WP_141820510.1">
    <property type="nucleotide sequence ID" value="NZ_BAAAQC010000016.1"/>
</dbReference>
<keyword evidence="2" id="KW-0233">DNA recombination</keyword>
<evidence type="ECO:0000256" key="2">
    <source>
        <dbReference type="ARBA" id="ARBA00023172"/>
    </source>
</evidence>
<dbReference type="InterPro" id="IPR050639">
    <property type="entry name" value="SSR_resolvase"/>
</dbReference>
<dbReference type="PROSITE" id="PS51736">
    <property type="entry name" value="RECOMBINASES_3"/>
    <property type="match status" value="1"/>
</dbReference>
<dbReference type="InterPro" id="IPR011109">
    <property type="entry name" value="DNA_bind_recombinase_dom"/>
</dbReference>
<organism evidence="5 6">
    <name type="scientific">Humibacillus xanthopallidus</name>
    <dbReference type="NCBI Taxonomy" id="412689"/>
    <lineage>
        <taxon>Bacteria</taxon>
        <taxon>Bacillati</taxon>
        <taxon>Actinomycetota</taxon>
        <taxon>Actinomycetes</taxon>
        <taxon>Micrococcales</taxon>
        <taxon>Intrasporangiaceae</taxon>
        <taxon>Humibacillus</taxon>
    </lineage>
</organism>
<proteinExistence type="predicted"/>
<comment type="caution">
    <text evidence="5">The sequence shown here is derived from an EMBL/GenBank/DDBJ whole genome shotgun (WGS) entry which is preliminary data.</text>
</comment>
<evidence type="ECO:0000256" key="1">
    <source>
        <dbReference type="ARBA" id="ARBA00023125"/>
    </source>
</evidence>
<dbReference type="Pfam" id="PF13408">
    <property type="entry name" value="Zn_ribbon_recom"/>
    <property type="match status" value="1"/>
</dbReference>